<evidence type="ECO:0000313" key="2">
    <source>
        <dbReference type="Proteomes" id="UP000299102"/>
    </source>
</evidence>
<protein>
    <submittedName>
        <fullName evidence="1">Uncharacterized protein</fullName>
    </submittedName>
</protein>
<sequence>MELQNFHAATLGCVSLWSTSVYLPAPSSDPGNQSRLKCIPRQFQQPRTPLILAVLGFLEIILRRTLTMNDFKGLVVQPEGLKGKRECGLLERRWSPPLMAIRNPRALPAF</sequence>
<dbReference type="AlphaFoldDB" id="A0A4C1VEU6"/>
<dbReference type="Proteomes" id="UP000299102">
    <property type="component" value="Unassembled WGS sequence"/>
</dbReference>
<gene>
    <name evidence="1" type="ORF">EVAR_8306_1</name>
</gene>
<name>A0A4C1VEU6_EUMVA</name>
<reference evidence="1 2" key="1">
    <citation type="journal article" date="2019" name="Commun. Biol.">
        <title>The bagworm genome reveals a unique fibroin gene that provides high tensile strength.</title>
        <authorList>
            <person name="Kono N."/>
            <person name="Nakamura H."/>
            <person name="Ohtoshi R."/>
            <person name="Tomita M."/>
            <person name="Numata K."/>
            <person name="Arakawa K."/>
        </authorList>
    </citation>
    <scope>NUCLEOTIDE SEQUENCE [LARGE SCALE GENOMIC DNA]</scope>
</reference>
<proteinExistence type="predicted"/>
<keyword evidence="2" id="KW-1185">Reference proteome</keyword>
<dbReference type="EMBL" id="BGZK01000319">
    <property type="protein sequence ID" value="GBP36474.1"/>
    <property type="molecule type" value="Genomic_DNA"/>
</dbReference>
<comment type="caution">
    <text evidence="1">The sequence shown here is derived from an EMBL/GenBank/DDBJ whole genome shotgun (WGS) entry which is preliminary data.</text>
</comment>
<organism evidence="1 2">
    <name type="scientific">Eumeta variegata</name>
    <name type="common">Bagworm moth</name>
    <name type="synonym">Eumeta japonica</name>
    <dbReference type="NCBI Taxonomy" id="151549"/>
    <lineage>
        <taxon>Eukaryota</taxon>
        <taxon>Metazoa</taxon>
        <taxon>Ecdysozoa</taxon>
        <taxon>Arthropoda</taxon>
        <taxon>Hexapoda</taxon>
        <taxon>Insecta</taxon>
        <taxon>Pterygota</taxon>
        <taxon>Neoptera</taxon>
        <taxon>Endopterygota</taxon>
        <taxon>Lepidoptera</taxon>
        <taxon>Glossata</taxon>
        <taxon>Ditrysia</taxon>
        <taxon>Tineoidea</taxon>
        <taxon>Psychidae</taxon>
        <taxon>Oiketicinae</taxon>
        <taxon>Eumeta</taxon>
    </lineage>
</organism>
<accession>A0A4C1VEU6</accession>
<evidence type="ECO:0000313" key="1">
    <source>
        <dbReference type="EMBL" id="GBP36474.1"/>
    </source>
</evidence>